<feature type="transmembrane region" description="Helical" evidence="7">
    <location>
        <begin position="340"/>
        <end position="359"/>
    </location>
</feature>
<keyword evidence="2" id="KW-0813">Transport</keyword>
<dbReference type="Gene3D" id="1.20.1250.20">
    <property type="entry name" value="MFS general substrate transporter like domains"/>
    <property type="match status" value="2"/>
</dbReference>
<dbReference type="Proteomes" id="UP000360750">
    <property type="component" value="Unassembled WGS sequence"/>
</dbReference>
<evidence type="ECO:0000313" key="9">
    <source>
        <dbReference type="EMBL" id="VFA90428.1"/>
    </source>
</evidence>
<evidence type="ECO:0000256" key="6">
    <source>
        <dbReference type="SAM" id="MobiDB-lite"/>
    </source>
</evidence>
<sequence>MYDEPDGLVTRSTGTGGVSGEETPDAVESALESRPDSHEDEKPHPRAAVVVLCLAGIVVAVMQTIIVPLIPELPTLLNAEPSNTTWAITITLLVAAVATPIGGRIGDMYGKRRAILGSLGFVALGSVVCALATSLPLFILGRGLQGLGFGIVALGISVMRDIVPPRHLGTAVGTMSASLGIGGALGLPIAAAIAQHVSWHALFWVCGLTAALAALGVLLTVPSNTVTAGGRFDAIGALGLGAFLMCLLLPLSKGASWGWGSPLTLGLLGGFVVLLALWAVIELRRDNPLIDLRILRTRPLFLTNLASIATGFAFYAMQLIPIQLLMAPTFTPDGLGYDMVHASLILAPSGLVMFAMSNVSGRMNAALGARVSLALGGVVIGIGYLIFIVGVAGPWGISWIHMLVLSCCIGAGLGIAYSAMPALIMQVVSVEQTGESNGVNALMRIIGTSTASAVVGMLLTWSMTSFTGPDGAAAAVPTTDGYLWASVIGLGACAVAALVAFAIPAHKGITETSV</sequence>
<comment type="caution">
    <text evidence="9">The sequence shown here is derived from an EMBL/GenBank/DDBJ whole genome shotgun (WGS) entry which is preliminary data.</text>
</comment>
<feature type="transmembrane region" description="Helical" evidence="7">
    <location>
        <begin position="201"/>
        <end position="220"/>
    </location>
</feature>
<feature type="transmembrane region" description="Helical" evidence="7">
    <location>
        <begin position="441"/>
        <end position="461"/>
    </location>
</feature>
<protein>
    <submittedName>
        <fullName evidence="9">Multidrug-efflux transporter 3</fullName>
    </submittedName>
</protein>
<feature type="transmembrane region" description="Helical" evidence="7">
    <location>
        <begin position="86"/>
        <end position="103"/>
    </location>
</feature>
<dbReference type="SUPFAM" id="SSF103473">
    <property type="entry name" value="MFS general substrate transporter"/>
    <property type="match status" value="2"/>
</dbReference>
<feature type="domain" description="Major facilitator superfamily (MFS) profile" evidence="8">
    <location>
        <begin position="48"/>
        <end position="508"/>
    </location>
</feature>
<keyword evidence="3 7" id="KW-0812">Transmembrane</keyword>
<dbReference type="GO" id="GO:0005886">
    <property type="term" value="C:plasma membrane"/>
    <property type="evidence" value="ECO:0007669"/>
    <property type="project" value="UniProtKB-SubCell"/>
</dbReference>
<feature type="transmembrane region" description="Helical" evidence="7">
    <location>
        <begin position="399"/>
        <end position="420"/>
    </location>
</feature>
<feature type="transmembrane region" description="Helical" evidence="7">
    <location>
        <begin position="115"/>
        <end position="140"/>
    </location>
</feature>
<evidence type="ECO:0000256" key="2">
    <source>
        <dbReference type="ARBA" id="ARBA00022448"/>
    </source>
</evidence>
<feature type="transmembrane region" description="Helical" evidence="7">
    <location>
        <begin position="263"/>
        <end position="281"/>
    </location>
</feature>
<dbReference type="InterPro" id="IPR036259">
    <property type="entry name" value="MFS_trans_sf"/>
</dbReference>
<dbReference type="PROSITE" id="PS50850">
    <property type="entry name" value="MFS"/>
    <property type="match status" value="1"/>
</dbReference>
<dbReference type="AlphaFoldDB" id="A0ABD7V8D2"/>
<feature type="transmembrane region" description="Helical" evidence="7">
    <location>
        <begin position="481"/>
        <end position="503"/>
    </location>
</feature>
<feature type="transmembrane region" description="Helical" evidence="7">
    <location>
        <begin position="175"/>
        <end position="195"/>
    </location>
</feature>
<keyword evidence="5 7" id="KW-0472">Membrane</keyword>
<organism evidence="9 10">
    <name type="scientific">Gordonia paraffinivorans</name>
    <dbReference type="NCBI Taxonomy" id="175628"/>
    <lineage>
        <taxon>Bacteria</taxon>
        <taxon>Bacillati</taxon>
        <taxon>Actinomycetota</taxon>
        <taxon>Actinomycetes</taxon>
        <taxon>Mycobacteriales</taxon>
        <taxon>Gordoniaceae</taxon>
        <taxon>Gordonia</taxon>
    </lineage>
</organism>
<feature type="transmembrane region" description="Helical" evidence="7">
    <location>
        <begin position="371"/>
        <end position="393"/>
    </location>
</feature>
<dbReference type="EMBL" id="CAACYD010000007">
    <property type="protein sequence ID" value="VFA90428.1"/>
    <property type="molecule type" value="Genomic_DNA"/>
</dbReference>
<reference evidence="9 10" key="1">
    <citation type="submission" date="2019-02" db="EMBL/GenBank/DDBJ databases">
        <authorList>
            <consortium name="Pathogen Informatics"/>
        </authorList>
    </citation>
    <scope>NUCLEOTIDE SEQUENCE [LARGE SCALE GENOMIC DNA]</scope>
    <source>
        <strain evidence="9 10">3012STDY6756503</strain>
    </source>
</reference>
<evidence type="ECO:0000256" key="5">
    <source>
        <dbReference type="ARBA" id="ARBA00023136"/>
    </source>
</evidence>
<feature type="region of interest" description="Disordered" evidence="6">
    <location>
        <begin position="1"/>
        <end position="42"/>
    </location>
</feature>
<dbReference type="PANTHER" id="PTHR23501:SF197">
    <property type="entry name" value="COMD"/>
    <property type="match status" value="1"/>
</dbReference>
<evidence type="ECO:0000313" key="10">
    <source>
        <dbReference type="Proteomes" id="UP000360750"/>
    </source>
</evidence>
<dbReference type="Pfam" id="PF07690">
    <property type="entry name" value="MFS_1"/>
    <property type="match status" value="1"/>
</dbReference>
<proteinExistence type="predicted"/>
<feature type="compositionally biased region" description="Basic and acidic residues" evidence="6">
    <location>
        <begin position="31"/>
        <end position="42"/>
    </location>
</feature>
<name>A0ABD7V8D2_9ACTN</name>
<feature type="transmembrane region" description="Helical" evidence="7">
    <location>
        <begin position="301"/>
        <end position="320"/>
    </location>
</feature>
<evidence type="ECO:0000256" key="4">
    <source>
        <dbReference type="ARBA" id="ARBA00022989"/>
    </source>
</evidence>
<feature type="transmembrane region" description="Helical" evidence="7">
    <location>
        <begin position="146"/>
        <end position="163"/>
    </location>
</feature>
<evidence type="ECO:0000256" key="7">
    <source>
        <dbReference type="SAM" id="Phobius"/>
    </source>
</evidence>
<dbReference type="InterPro" id="IPR011701">
    <property type="entry name" value="MFS"/>
</dbReference>
<dbReference type="PANTHER" id="PTHR23501">
    <property type="entry name" value="MAJOR FACILITATOR SUPERFAMILY"/>
    <property type="match status" value="1"/>
</dbReference>
<evidence type="ECO:0000256" key="3">
    <source>
        <dbReference type="ARBA" id="ARBA00022692"/>
    </source>
</evidence>
<feature type="transmembrane region" description="Helical" evidence="7">
    <location>
        <begin position="47"/>
        <end position="66"/>
    </location>
</feature>
<keyword evidence="4 7" id="KW-1133">Transmembrane helix</keyword>
<gene>
    <name evidence="9" type="primary">bmr3</name>
    <name evidence="9" type="ORF">NCTC8139_04012</name>
</gene>
<evidence type="ECO:0000256" key="1">
    <source>
        <dbReference type="ARBA" id="ARBA00004651"/>
    </source>
</evidence>
<accession>A0ABD7V8D2</accession>
<dbReference type="CDD" id="cd17504">
    <property type="entry name" value="MFS_MMR_MDR_like"/>
    <property type="match status" value="1"/>
</dbReference>
<dbReference type="InterPro" id="IPR020846">
    <property type="entry name" value="MFS_dom"/>
</dbReference>
<comment type="subcellular location">
    <subcellularLocation>
        <location evidence="1">Cell membrane</location>
        <topology evidence="1">Multi-pass membrane protein</topology>
    </subcellularLocation>
</comment>
<feature type="transmembrane region" description="Helical" evidence="7">
    <location>
        <begin position="232"/>
        <end position="251"/>
    </location>
</feature>
<evidence type="ECO:0000259" key="8">
    <source>
        <dbReference type="PROSITE" id="PS50850"/>
    </source>
</evidence>